<protein>
    <submittedName>
        <fullName evidence="1">Iron-sulfur cluster assembly protein</fullName>
    </submittedName>
</protein>
<keyword evidence="2" id="KW-1185">Reference proteome</keyword>
<dbReference type="AlphaFoldDB" id="A0A1M5WP59"/>
<accession>A0A1M5WP59</accession>
<name>A0A1M5WP59_9FIRM</name>
<dbReference type="Proteomes" id="UP000183954">
    <property type="component" value="Unassembled WGS sequence"/>
</dbReference>
<organism evidence="1 2">
    <name type="scientific">Desulfosporosinus lacus DSM 15449</name>
    <dbReference type="NCBI Taxonomy" id="1121420"/>
    <lineage>
        <taxon>Bacteria</taxon>
        <taxon>Bacillati</taxon>
        <taxon>Bacillota</taxon>
        <taxon>Clostridia</taxon>
        <taxon>Eubacteriales</taxon>
        <taxon>Desulfitobacteriaceae</taxon>
        <taxon>Desulfosporosinus</taxon>
    </lineage>
</organism>
<dbReference type="STRING" id="1121420.SAMN02746098_01715"/>
<dbReference type="EMBL" id="FQXJ01000005">
    <property type="protein sequence ID" value="SHH89307.1"/>
    <property type="molecule type" value="Genomic_DNA"/>
</dbReference>
<gene>
    <name evidence="1" type="ORF">SAMN02746098_01715</name>
</gene>
<evidence type="ECO:0000313" key="1">
    <source>
        <dbReference type="EMBL" id="SHH89307.1"/>
    </source>
</evidence>
<reference evidence="2" key="1">
    <citation type="submission" date="2016-11" db="EMBL/GenBank/DDBJ databases">
        <authorList>
            <person name="Varghese N."/>
            <person name="Submissions S."/>
        </authorList>
    </citation>
    <scope>NUCLEOTIDE SEQUENCE [LARGE SCALE GENOMIC DNA]</scope>
    <source>
        <strain evidence="2">DSM 15449</strain>
    </source>
</reference>
<dbReference type="SUPFAM" id="SSF89360">
    <property type="entry name" value="HesB-like domain"/>
    <property type="match status" value="1"/>
</dbReference>
<dbReference type="InterPro" id="IPR035903">
    <property type="entry name" value="HesB-like_dom_sf"/>
</dbReference>
<proteinExistence type="predicted"/>
<sequence length="67" mass="6906">MTLEESKTDEDVLDVEHGVSILTDKKLTTHLEGAVVDFIESNNGGGFEIRTAKSGGGCGDSCGGSCS</sequence>
<evidence type="ECO:0000313" key="2">
    <source>
        <dbReference type="Proteomes" id="UP000183954"/>
    </source>
</evidence>
<dbReference type="Gene3D" id="2.60.300.12">
    <property type="entry name" value="HesB-like domain"/>
    <property type="match status" value="1"/>
</dbReference>